<dbReference type="STRING" id="207559.Dde_3520"/>
<dbReference type="eggNOG" id="COG3842">
    <property type="taxonomic scope" value="Bacteria"/>
</dbReference>
<dbReference type="SUPFAM" id="SSF52540">
    <property type="entry name" value="P-loop containing nucleoside triphosphate hydrolases"/>
    <property type="match status" value="1"/>
</dbReference>
<keyword evidence="2" id="KW-0547">Nucleotide-binding</keyword>
<accession>Q30VI3</accession>
<evidence type="ECO:0000256" key="1">
    <source>
        <dbReference type="ARBA" id="ARBA00022448"/>
    </source>
</evidence>
<evidence type="ECO:0000313" key="6">
    <source>
        <dbReference type="Proteomes" id="UP000002710"/>
    </source>
</evidence>
<evidence type="ECO:0000313" key="5">
    <source>
        <dbReference type="EMBL" id="ABB40313.1"/>
    </source>
</evidence>
<keyword evidence="3" id="KW-0067">ATP-binding</keyword>
<dbReference type="Proteomes" id="UP000002710">
    <property type="component" value="Chromosome"/>
</dbReference>
<dbReference type="AlphaFoldDB" id="Q30VI3"/>
<dbReference type="RefSeq" id="WP_011369212.1">
    <property type="nucleotide sequence ID" value="NC_007519.1"/>
</dbReference>
<gene>
    <name evidence="5" type="ordered locus">Dde_3520</name>
</gene>
<evidence type="ECO:0000259" key="4">
    <source>
        <dbReference type="PROSITE" id="PS50893"/>
    </source>
</evidence>
<dbReference type="EC" id="3.6.3.29" evidence="5"/>
<sequence>MTLDARICKTLPHFTLDVAMTCPCGHLTAVVGPSGAGKTTFIRCLAGLEQPDEGHVKLNGTVWCDTAAGTFMPVRCRQLGFVFQDYPLFPHLDVLGNVSFATGDKKQARELLARMGIAHLAAQRPSAVSGGEKQRVALCQALARRPRMLLLDEPFSALDVDTRRSLRQTMLELKNELDIPIVHVTHDLEEAAMLGDTVIAVNAGIPDEQWLGRNMPAPRRHTTAPAARSAACGASLRTAPVSL</sequence>
<keyword evidence="5" id="KW-0378">Hydrolase</keyword>
<reference evidence="5 6" key="1">
    <citation type="journal article" date="2011" name="J. Bacteriol.">
        <title>Complete genome sequence and updated annotation of Desulfovibrio alaskensis G20.</title>
        <authorList>
            <person name="Hauser L.J."/>
            <person name="Land M.L."/>
            <person name="Brown S.D."/>
            <person name="Larimer F."/>
            <person name="Keller K.L."/>
            <person name="Rapp-Giles B.J."/>
            <person name="Price M.N."/>
            <person name="Lin M."/>
            <person name="Bruce D.C."/>
            <person name="Detter J.C."/>
            <person name="Tapia R."/>
            <person name="Han C.S."/>
            <person name="Goodwin L.A."/>
            <person name="Cheng J.F."/>
            <person name="Pitluck S."/>
            <person name="Copeland A."/>
            <person name="Lucas S."/>
            <person name="Nolan M."/>
            <person name="Lapidus A.L."/>
            <person name="Palumbo A.V."/>
            <person name="Wall J.D."/>
        </authorList>
    </citation>
    <scope>NUCLEOTIDE SEQUENCE [LARGE SCALE GENOMIC DNA]</scope>
    <source>
        <strain evidence="6">ATCC BAA 1058 / DSM 17464 / G20</strain>
    </source>
</reference>
<name>Q30VI3_OLEA2</name>
<dbReference type="GO" id="GO:0016887">
    <property type="term" value="F:ATP hydrolysis activity"/>
    <property type="evidence" value="ECO:0007669"/>
    <property type="project" value="InterPro"/>
</dbReference>
<dbReference type="InterPro" id="IPR003593">
    <property type="entry name" value="AAA+_ATPase"/>
</dbReference>
<organism evidence="5 6">
    <name type="scientific">Oleidesulfovibrio alaskensis (strain ATCC BAA-1058 / DSM 17464 / G20)</name>
    <name type="common">Desulfovibrio alaskensis</name>
    <dbReference type="NCBI Taxonomy" id="207559"/>
    <lineage>
        <taxon>Bacteria</taxon>
        <taxon>Pseudomonadati</taxon>
        <taxon>Thermodesulfobacteriota</taxon>
        <taxon>Desulfovibrionia</taxon>
        <taxon>Desulfovibrionales</taxon>
        <taxon>Desulfovibrionaceae</taxon>
        <taxon>Oleidesulfovibrio</taxon>
    </lineage>
</organism>
<dbReference type="EMBL" id="CP000112">
    <property type="protein sequence ID" value="ABB40313.1"/>
    <property type="molecule type" value="Genomic_DNA"/>
</dbReference>
<feature type="domain" description="ABC transporter" evidence="4">
    <location>
        <begin position="2"/>
        <end position="228"/>
    </location>
</feature>
<evidence type="ECO:0000256" key="2">
    <source>
        <dbReference type="ARBA" id="ARBA00022741"/>
    </source>
</evidence>
<evidence type="ECO:0000256" key="3">
    <source>
        <dbReference type="ARBA" id="ARBA00022840"/>
    </source>
</evidence>
<dbReference type="Pfam" id="PF00005">
    <property type="entry name" value="ABC_tran"/>
    <property type="match status" value="1"/>
</dbReference>
<dbReference type="InterPro" id="IPR003439">
    <property type="entry name" value="ABC_transporter-like_ATP-bd"/>
</dbReference>
<dbReference type="PROSITE" id="PS00211">
    <property type="entry name" value="ABC_TRANSPORTER_1"/>
    <property type="match status" value="1"/>
</dbReference>
<protein>
    <submittedName>
        <fullName evidence="5">Molybdate-transporting ATPase</fullName>
        <ecNumber evidence="5">3.6.3.29</ecNumber>
    </submittedName>
</protein>
<dbReference type="InterPro" id="IPR027417">
    <property type="entry name" value="P-loop_NTPase"/>
</dbReference>
<dbReference type="PANTHER" id="PTHR42781">
    <property type="entry name" value="SPERMIDINE/PUTRESCINE IMPORT ATP-BINDING PROTEIN POTA"/>
    <property type="match status" value="1"/>
</dbReference>
<dbReference type="KEGG" id="dde:Dde_3520"/>
<dbReference type="InterPro" id="IPR050093">
    <property type="entry name" value="ABC_SmlMolc_Importer"/>
</dbReference>
<keyword evidence="6" id="KW-1185">Reference proteome</keyword>
<dbReference type="InterPro" id="IPR017871">
    <property type="entry name" value="ABC_transporter-like_CS"/>
</dbReference>
<dbReference type="PROSITE" id="PS50893">
    <property type="entry name" value="ABC_TRANSPORTER_2"/>
    <property type="match status" value="1"/>
</dbReference>
<keyword evidence="1" id="KW-0813">Transport</keyword>
<dbReference type="PANTHER" id="PTHR42781:SF4">
    <property type="entry name" value="SPERMIDINE_PUTRESCINE IMPORT ATP-BINDING PROTEIN POTA"/>
    <property type="match status" value="1"/>
</dbReference>
<dbReference type="Gene3D" id="3.40.50.300">
    <property type="entry name" value="P-loop containing nucleotide triphosphate hydrolases"/>
    <property type="match status" value="1"/>
</dbReference>
<dbReference type="HOGENOM" id="CLU_000604_1_22_7"/>
<dbReference type="SMART" id="SM00382">
    <property type="entry name" value="AAA"/>
    <property type="match status" value="1"/>
</dbReference>
<proteinExistence type="predicted"/>
<dbReference type="GO" id="GO:0005524">
    <property type="term" value="F:ATP binding"/>
    <property type="evidence" value="ECO:0007669"/>
    <property type="project" value="UniProtKB-KW"/>
</dbReference>